<evidence type="ECO:0000256" key="6">
    <source>
        <dbReference type="PROSITE-ProRule" id="PRU00023"/>
    </source>
</evidence>
<evidence type="ECO:0000313" key="9">
    <source>
        <dbReference type="Proteomes" id="UP001175261"/>
    </source>
</evidence>
<evidence type="ECO:0000256" key="2">
    <source>
        <dbReference type="ARBA" id="ARBA00022679"/>
    </source>
</evidence>
<evidence type="ECO:0000256" key="5">
    <source>
        <dbReference type="ARBA" id="ARBA00022840"/>
    </source>
</evidence>
<evidence type="ECO:0000313" key="8">
    <source>
        <dbReference type="EMBL" id="KAK0385666.1"/>
    </source>
</evidence>
<dbReference type="GO" id="GO:0005524">
    <property type="term" value="F:ATP binding"/>
    <property type="evidence" value="ECO:0007669"/>
    <property type="project" value="UniProtKB-KW"/>
</dbReference>
<dbReference type="SUPFAM" id="SSF56112">
    <property type="entry name" value="Protein kinase-like (PK-like)"/>
    <property type="match status" value="1"/>
</dbReference>
<dbReference type="AlphaFoldDB" id="A0AA39L5V8"/>
<proteinExistence type="predicted"/>
<evidence type="ECO:0000256" key="3">
    <source>
        <dbReference type="ARBA" id="ARBA00022741"/>
    </source>
</evidence>
<dbReference type="Pfam" id="PF00069">
    <property type="entry name" value="Pkinase"/>
    <property type="match status" value="1"/>
</dbReference>
<dbReference type="Proteomes" id="UP001175261">
    <property type="component" value="Unassembled WGS sequence"/>
</dbReference>
<dbReference type="Gene3D" id="1.25.40.20">
    <property type="entry name" value="Ankyrin repeat-containing domain"/>
    <property type="match status" value="1"/>
</dbReference>
<feature type="repeat" description="ANK" evidence="6">
    <location>
        <begin position="607"/>
        <end position="639"/>
    </location>
</feature>
<dbReference type="PROSITE" id="PS50088">
    <property type="entry name" value="ANK_REPEAT"/>
    <property type="match status" value="1"/>
</dbReference>
<dbReference type="SMART" id="SM00220">
    <property type="entry name" value="S_TKc"/>
    <property type="match status" value="1"/>
</dbReference>
<keyword evidence="5" id="KW-0067">ATP-binding</keyword>
<dbReference type="EMBL" id="JAPDFR010000006">
    <property type="protein sequence ID" value="KAK0385666.1"/>
    <property type="molecule type" value="Genomic_DNA"/>
</dbReference>
<keyword evidence="3" id="KW-0547">Nucleotide-binding</keyword>
<sequence length="845" mass="94399">MISNSHQVLVVTLHEGRGLSLPPGSQNEGSRATEFLQKGSNSRLLPYAILSFNGSDGFLRAVSGTTQAPRWGDTKMRIACEPGSLEATDLTVRFCMQDSAGQQNGRDMSLGFIKTNIFLSQTSQTRSERLQVQNGTGQIRLDIACTGNAMAQMGSFFPTCIWKYGECFEHDTRIKRQSGERSQEQFQYHAMDKRLLSPRLNVVRPLFIQASSPFIAPLRFVSEHRQKIILFSPYLEGGPLFYWLQRARCFDVARSRFYAAELLCALEDLHNFDSAYRGVKPKHIHLDAVGHVAICDFGLFGMEEDDTKHRLPRPALECPAPETLSGQASTDAVKWWTLGVFLYEMLTGLPPFYHEEHDEVHRRILSEPPPIPDSLPVSAQDLLSKLLIRQPGDRLGAKGVTEIKAHPFFNGLDWGKVARREYAPGFKPPEFSTYYRYPVCWVQHPPQTIAERFSGFSYKTPIKLEHETSPPLVSVNDSPQGLTNTSQLAAVLSHPPVATKLFPPPKDLQTVTYEDNNWELIWEQASREFHFYNPATKVKQPIRAHYPLAWSGRDESLVSKSSSAAGDGPDEVQKDAALIAIVKNKYRHLVPRFLGEYRPTLNLHCRAEESPLQLATEQEDVDLVKLFLANGADANQDISEFSTRWPLRTAVNRGNRELVEILVSRTKRAACTKALSLAVCRGNAAIVETLLANGVRCDFEESDRAKPVVASGSELSGQCTFTGESDQPDECLPPVVAAISSHETELLRLLLAHGANPNVGYHGLSMVRFTTLDRELSVECARAIQLAMALEYDDMVQILLDSGADIDLAQPVWVHQCEMIPSTSYLKITAGLRAAVTKRDMQRQH</sequence>
<dbReference type="Pfam" id="PF12796">
    <property type="entry name" value="Ank_2"/>
    <property type="match status" value="1"/>
</dbReference>
<dbReference type="InterPro" id="IPR002110">
    <property type="entry name" value="Ankyrin_rpt"/>
</dbReference>
<dbReference type="SUPFAM" id="SSF48403">
    <property type="entry name" value="Ankyrin repeat"/>
    <property type="match status" value="1"/>
</dbReference>
<gene>
    <name evidence="8" type="ORF">NLU13_6843</name>
</gene>
<dbReference type="Gene3D" id="1.10.510.10">
    <property type="entry name" value="Transferase(Phosphotransferase) domain 1"/>
    <property type="match status" value="1"/>
</dbReference>
<protein>
    <recommendedName>
        <fullName evidence="7">Protein kinase domain-containing protein</fullName>
    </recommendedName>
</protein>
<evidence type="ECO:0000256" key="1">
    <source>
        <dbReference type="ARBA" id="ARBA00022527"/>
    </source>
</evidence>
<dbReference type="GO" id="GO:0004674">
    <property type="term" value="F:protein serine/threonine kinase activity"/>
    <property type="evidence" value="ECO:0007669"/>
    <property type="project" value="UniProtKB-KW"/>
</dbReference>
<dbReference type="PANTHER" id="PTHR24351">
    <property type="entry name" value="RIBOSOMAL PROTEIN S6 KINASE"/>
    <property type="match status" value="1"/>
</dbReference>
<keyword evidence="4" id="KW-0418">Kinase</keyword>
<accession>A0AA39L5V8</accession>
<dbReference type="PROSITE" id="PS50297">
    <property type="entry name" value="ANK_REP_REGION"/>
    <property type="match status" value="1"/>
</dbReference>
<dbReference type="InterPro" id="IPR000719">
    <property type="entry name" value="Prot_kinase_dom"/>
</dbReference>
<feature type="domain" description="Protein kinase" evidence="7">
    <location>
        <begin position="47"/>
        <end position="409"/>
    </location>
</feature>
<dbReference type="InterPro" id="IPR036770">
    <property type="entry name" value="Ankyrin_rpt-contain_sf"/>
</dbReference>
<dbReference type="Gene3D" id="3.30.200.20">
    <property type="entry name" value="Phosphorylase Kinase, domain 1"/>
    <property type="match status" value="1"/>
</dbReference>
<evidence type="ECO:0000256" key="4">
    <source>
        <dbReference type="ARBA" id="ARBA00022777"/>
    </source>
</evidence>
<keyword evidence="1" id="KW-0723">Serine/threonine-protein kinase</keyword>
<keyword evidence="2" id="KW-0808">Transferase</keyword>
<reference evidence="8" key="1">
    <citation type="submission" date="2022-10" db="EMBL/GenBank/DDBJ databases">
        <title>Determination and structural analysis of whole genome sequence of Sarocladium strictum F4-1.</title>
        <authorList>
            <person name="Hu L."/>
            <person name="Jiang Y."/>
        </authorList>
    </citation>
    <scope>NUCLEOTIDE SEQUENCE</scope>
    <source>
        <strain evidence="8">F4-1</strain>
    </source>
</reference>
<keyword evidence="9" id="KW-1185">Reference proteome</keyword>
<keyword evidence="6" id="KW-0040">ANK repeat</keyword>
<comment type="caution">
    <text evidence="8">The sequence shown here is derived from an EMBL/GenBank/DDBJ whole genome shotgun (WGS) entry which is preliminary data.</text>
</comment>
<dbReference type="SMART" id="SM00248">
    <property type="entry name" value="ANK"/>
    <property type="match status" value="4"/>
</dbReference>
<dbReference type="InterPro" id="IPR011009">
    <property type="entry name" value="Kinase-like_dom_sf"/>
</dbReference>
<evidence type="ECO:0000259" key="7">
    <source>
        <dbReference type="PROSITE" id="PS50011"/>
    </source>
</evidence>
<organism evidence="8 9">
    <name type="scientific">Sarocladium strictum</name>
    <name type="common">Black bundle disease fungus</name>
    <name type="synonym">Acremonium strictum</name>
    <dbReference type="NCBI Taxonomy" id="5046"/>
    <lineage>
        <taxon>Eukaryota</taxon>
        <taxon>Fungi</taxon>
        <taxon>Dikarya</taxon>
        <taxon>Ascomycota</taxon>
        <taxon>Pezizomycotina</taxon>
        <taxon>Sordariomycetes</taxon>
        <taxon>Hypocreomycetidae</taxon>
        <taxon>Hypocreales</taxon>
        <taxon>Sarocladiaceae</taxon>
        <taxon>Sarocladium</taxon>
    </lineage>
</organism>
<name>A0AA39L5V8_SARSR</name>
<dbReference type="PROSITE" id="PS50011">
    <property type="entry name" value="PROTEIN_KINASE_DOM"/>
    <property type="match status" value="1"/>
</dbReference>